<keyword evidence="1" id="KW-1133">Transmembrane helix</keyword>
<comment type="caution">
    <text evidence="2">The sequence shown here is derived from an EMBL/GenBank/DDBJ whole genome shotgun (WGS) entry which is preliminary data.</text>
</comment>
<accession>A0A9X4M2K8</accession>
<dbReference type="RefSeq" id="WP_332520182.1">
    <property type="nucleotide sequence ID" value="NZ_JANRHA010000009.1"/>
</dbReference>
<evidence type="ECO:0000313" key="2">
    <source>
        <dbReference type="EMBL" id="MDG3015692.1"/>
    </source>
</evidence>
<proteinExistence type="predicted"/>
<keyword evidence="1" id="KW-0472">Membrane</keyword>
<organism evidence="2 3">
    <name type="scientific">Speluncibacter jeojiensis</name>
    <dbReference type="NCBI Taxonomy" id="2710754"/>
    <lineage>
        <taxon>Bacteria</taxon>
        <taxon>Bacillati</taxon>
        <taxon>Actinomycetota</taxon>
        <taxon>Actinomycetes</taxon>
        <taxon>Mycobacteriales</taxon>
        <taxon>Speluncibacteraceae</taxon>
        <taxon>Speluncibacter</taxon>
    </lineage>
</organism>
<evidence type="ECO:0000313" key="3">
    <source>
        <dbReference type="Proteomes" id="UP001152755"/>
    </source>
</evidence>
<evidence type="ECO:0000256" key="1">
    <source>
        <dbReference type="SAM" id="Phobius"/>
    </source>
</evidence>
<dbReference type="InterPro" id="IPR012667">
    <property type="entry name" value="CbtB_put"/>
</dbReference>
<keyword evidence="1" id="KW-0812">Transmembrane</keyword>
<feature type="transmembrane region" description="Helical" evidence="1">
    <location>
        <begin position="23"/>
        <end position="40"/>
    </location>
</feature>
<dbReference type="Proteomes" id="UP001152755">
    <property type="component" value="Unassembled WGS sequence"/>
</dbReference>
<sequence length="72" mass="7830">MAMQNSARGPLAGDLSLSISSRAVWLVSTLLLALAVYYFVGIDQGAVSVFGEDTHVHEFVHDARHFLGFPCH</sequence>
<name>A0A9X4M2K8_9ACTN</name>
<dbReference type="EMBL" id="JANRHA010000009">
    <property type="protein sequence ID" value="MDG3015692.1"/>
    <property type="molecule type" value="Genomic_DNA"/>
</dbReference>
<dbReference type="Pfam" id="PF09489">
    <property type="entry name" value="CbtB"/>
    <property type="match status" value="1"/>
</dbReference>
<protein>
    <submittedName>
        <fullName evidence="2">CbtB-domain containing protein</fullName>
    </submittedName>
</protein>
<reference evidence="2" key="1">
    <citation type="submission" date="2022-08" db="EMBL/GenBank/DDBJ databases">
        <title>Genome analysis of Corynebacteriales strain.</title>
        <authorList>
            <person name="Lee S.D."/>
        </authorList>
    </citation>
    <scope>NUCLEOTIDE SEQUENCE</scope>
    <source>
        <strain evidence="2">D3-21</strain>
    </source>
</reference>
<keyword evidence="3" id="KW-1185">Reference proteome</keyword>
<gene>
    <name evidence="2" type="ORF">NVS88_14110</name>
</gene>
<dbReference type="AlphaFoldDB" id="A0A9X4M2K8"/>